<proteinExistence type="predicted"/>
<dbReference type="Proteomes" id="UP000246722">
    <property type="component" value="Unassembled WGS sequence"/>
</dbReference>
<dbReference type="AlphaFoldDB" id="A0A317ZTX5"/>
<name>A0A317ZTX5_9MICO</name>
<dbReference type="RefSeq" id="WP_110127814.1">
    <property type="nucleotide sequence ID" value="NZ_QHLY01000012.1"/>
</dbReference>
<dbReference type="PANTHER" id="PTHR36151:SF3">
    <property type="entry name" value="ER-BOUND OXYGENASE MPAB_MPAB'_RUBBER OXYGENASE CATALYTIC DOMAIN-CONTAINING PROTEIN"/>
    <property type="match status" value="1"/>
</dbReference>
<accession>A0A317ZTX5</accession>
<keyword evidence="3" id="KW-1185">Reference proteome</keyword>
<protein>
    <submittedName>
        <fullName evidence="2">DUF2236 domain-containing protein</fullName>
    </submittedName>
</protein>
<dbReference type="Pfam" id="PF09995">
    <property type="entry name" value="MPAB_Lcp_cat"/>
    <property type="match status" value="1"/>
</dbReference>
<evidence type="ECO:0000313" key="2">
    <source>
        <dbReference type="EMBL" id="PXA68144.1"/>
    </source>
</evidence>
<comment type="caution">
    <text evidence="2">The sequence shown here is derived from an EMBL/GenBank/DDBJ whole genome shotgun (WGS) entry which is preliminary data.</text>
</comment>
<dbReference type="InterPro" id="IPR018713">
    <property type="entry name" value="MPAB/Lcp_cat_dom"/>
</dbReference>
<dbReference type="OrthoDB" id="108890at2"/>
<dbReference type="GO" id="GO:0016491">
    <property type="term" value="F:oxidoreductase activity"/>
    <property type="evidence" value="ECO:0007669"/>
    <property type="project" value="InterPro"/>
</dbReference>
<feature type="domain" description="ER-bound oxygenase mpaB/mpaB'/Rubber oxygenase catalytic" evidence="1">
    <location>
        <begin position="50"/>
        <end position="265"/>
    </location>
</feature>
<dbReference type="PANTHER" id="PTHR36151">
    <property type="entry name" value="BLR2777 PROTEIN"/>
    <property type="match status" value="1"/>
</dbReference>
<evidence type="ECO:0000313" key="3">
    <source>
        <dbReference type="Proteomes" id="UP000246722"/>
    </source>
</evidence>
<gene>
    <name evidence="2" type="ORF">CTB96_16085</name>
</gene>
<evidence type="ECO:0000259" key="1">
    <source>
        <dbReference type="Pfam" id="PF09995"/>
    </source>
</evidence>
<dbReference type="EMBL" id="QHLY01000012">
    <property type="protein sequence ID" value="PXA68144.1"/>
    <property type="molecule type" value="Genomic_DNA"/>
</dbReference>
<organism evidence="2 3">
    <name type="scientific">Cryobacterium arcticum</name>
    <dbReference type="NCBI Taxonomy" id="670052"/>
    <lineage>
        <taxon>Bacteria</taxon>
        <taxon>Bacillati</taxon>
        <taxon>Actinomycetota</taxon>
        <taxon>Actinomycetes</taxon>
        <taxon>Micrococcales</taxon>
        <taxon>Microbacteriaceae</taxon>
        <taxon>Cryobacterium</taxon>
    </lineage>
</organism>
<reference evidence="2 3" key="1">
    <citation type="submission" date="2018-05" db="EMBL/GenBank/DDBJ databases">
        <title>Genetic diversity of glacier-inhabiting Cryobacterium bacteria in China and description of Cryobacterium mengkeensis sp. nov. and Arthrobacter glacialis sp. nov.</title>
        <authorList>
            <person name="Liu Q."/>
            <person name="Xin Y.-H."/>
        </authorList>
    </citation>
    <scope>NUCLEOTIDE SEQUENCE [LARGE SCALE GENOMIC DNA]</scope>
    <source>
        <strain evidence="2 3">SK-1</strain>
    </source>
</reference>
<sequence length="309" mass="33671">MGRFLDGFVNSWRSHLLVTLSGNDDGRPAWVGTMAEGNDAGFFGPGSASWAVHGGMATMVAGIRALLMQTLHPGAMAGVHDWSRYRDDPLGRLSGTIQWLVTVTFAATEQAERESARVGRFHDRVAGRYRDARGVEREYSAGDPELLSWVHVVFTDAFLTSHQVWDGAIPGGADRYVREWAKAGELVGVDDPPRSDAELAAQLRAFSDAGVLMGGDRVAEAVRFIRKPPLRRGMMPFYRIMFAGAVASIPVEYRRMLGLRRSPLPVIWATGAVLGLVRMLLGSRSTSEDAALSRIARLDALDPTPPPEA</sequence>